<gene>
    <name evidence="1" type="ORF">C1O66_18020</name>
</gene>
<comment type="caution">
    <text evidence="1">The sequence shown here is derived from an EMBL/GenBank/DDBJ whole genome shotgun (WGS) entry which is preliminary data.</text>
</comment>
<dbReference type="OrthoDB" id="8757580at2"/>
<accession>A0A2N8L0K7</accession>
<organism evidence="1 2">
    <name type="scientific">Kinneretia aquatilis</name>
    <dbReference type="NCBI Taxonomy" id="2070761"/>
    <lineage>
        <taxon>Bacteria</taxon>
        <taxon>Pseudomonadati</taxon>
        <taxon>Pseudomonadota</taxon>
        <taxon>Betaproteobacteria</taxon>
        <taxon>Burkholderiales</taxon>
        <taxon>Sphaerotilaceae</taxon>
        <taxon>Roseateles</taxon>
    </lineage>
</organism>
<dbReference type="AlphaFoldDB" id="A0A2N8L0K7"/>
<dbReference type="Proteomes" id="UP000235916">
    <property type="component" value="Unassembled WGS sequence"/>
</dbReference>
<proteinExistence type="predicted"/>
<name>A0A2N8L0K7_9BURK</name>
<evidence type="ECO:0000313" key="1">
    <source>
        <dbReference type="EMBL" id="PND39236.1"/>
    </source>
</evidence>
<keyword evidence="2" id="KW-1185">Reference proteome</keyword>
<evidence type="ECO:0000313" key="2">
    <source>
        <dbReference type="Proteomes" id="UP000235916"/>
    </source>
</evidence>
<sequence length="141" mass="15880">MTHTVTYRLLDDATKIRQVQEATLNTEEFGLQPTHGLHGTPEWWGNIASGVLPMHTLKGMIIKVYMGSMGDWPEFRVREEDGTESSWTREAQSRELDAAYQIGCSVEVDYVVERFKAKSWSGPEETKSVVEIRVGSACNEA</sequence>
<reference evidence="1 2" key="1">
    <citation type="submission" date="2018-01" db="EMBL/GenBank/DDBJ databases">
        <title>Draft genome sequence of Paucibacter aquatile CR182 isolated from freshwater of the Nakdong River.</title>
        <authorList>
            <person name="Choi A."/>
            <person name="Chung E.J."/>
        </authorList>
    </citation>
    <scope>NUCLEOTIDE SEQUENCE [LARGE SCALE GENOMIC DNA]</scope>
    <source>
        <strain evidence="1 2">CR182</strain>
    </source>
</reference>
<dbReference type="EMBL" id="POSP01000003">
    <property type="protein sequence ID" value="PND39236.1"/>
    <property type="molecule type" value="Genomic_DNA"/>
</dbReference>
<dbReference type="RefSeq" id="WP_102769156.1">
    <property type="nucleotide sequence ID" value="NZ_POSP01000003.1"/>
</dbReference>
<protein>
    <submittedName>
        <fullName evidence="1">Uncharacterized protein</fullName>
    </submittedName>
</protein>